<keyword evidence="5" id="KW-0862">Zinc</keyword>
<dbReference type="GO" id="GO:0005634">
    <property type="term" value="C:nucleus"/>
    <property type="evidence" value="ECO:0007669"/>
    <property type="project" value="UniProtKB-SubCell"/>
</dbReference>
<dbReference type="InterPro" id="IPR001766">
    <property type="entry name" value="Fork_head_dom"/>
</dbReference>
<keyword evidence="4" id="KW-0863">Zinc-finger</keyword>
<evidence type="ECO:0000256" key="8">
    <source>
        <dbReference type="ARBA" id="ARBA00023163"/>
    </source>
</evidence>
<feature type="domain" description="Fork-head" evidence="12">
    <location>
        <begin position="238"/>
        <end position="311"/>
    </location>
</feature>
<dbReference type="GO" id="GO:0008270">
    <property type="term" value="F:zinc ion binding"/>
    <property type="evidence" value="ECO:0007669"/>
    <property type="project" value="UniProtKB-KW"/>
</dbReference>
<dbReference type="Pfam" id="PF00250">
    <property type="entry name" value="Forkhead"/>
    <property type="match status" value="1"/>
</dbReference>
<dbReference type="Proteomes" id="UP001190640">
    <property type="component" value="Chromosome 19"/>
</dbReference>
<dbReference type="GO" id="GO:0000978">
    <property type="term" value="F:RNA polymerase II cis-regulatory region sequence-specific DNA binding"/>
    <property type="evidence" value="ECO:0007669"/>
    <property type="project" value="TreeGrafter"/>
</dbReference>
<evidence type="ECO:0000256" key="9">
    <source>
        <dbReference type="ARBA" id="ARBA00023242"/>
    </source>
</evidence>
<comment type="subcellular location">
    <subcellularLocation>
        <location evidence="1 10">Nucleus</location>
    </subcellularLocation>
</comment>
<dbReference type="KEGG" id="emc:129346030"/>
<keyword evidence="3" id="KW-0479">Metal-binding</keyword>
<proteinExistence type="predicted"/>
<dbReference type="PROSITE" id="PS00658">
    <property type="entry name" value="FORK_HEAD_2"/>
    <property type="match status" value="1"/>
</dbReference>
<evidence type="ECO:0000256" key="3">
    <source>
        <dbReference type="ARBA" id="ARBA00022723"/>
    </source>
</evidence>
<dbReference type="InterPro" id="IPR050998">
    <property type="entry name" value="FOXP"/>
</dbReference>
<evidence type="ECO:0000256" key="11">
    <source>
        <dbReference type="SAM" id="MobiDB-lite"/>
    </source>
</evidence>
<gene>
    <name evidence="14" type="primary">FOXP3</name>
</gene>
<dbReference type="FunFam" id="1.10.10.10:FF:000010">
    <property type="entry name" value="Forkhead box P2 isoform B"/>
    <property type="match status" value="1"/>
</dbReference>
<dbReference type="SUPFAM" id="SSF46785">
    <property type="entry name" value="Winged helix' DNA-binding domain"/>
    <property type="match status" value="1"/>
</dbReference>
<dbReference type="CTD" id="50943"/>
<keyword evidence="13" id="KW-1185">Reference proteome</keyword>
<dbReference type="GeneID" id="129346030"/>
<evidence type="ECO:0000256" key="4">
    <source>
        <dbReference type="ARBA" id="ARBA00022771"/>
    </source>
</evidence>
<dbReference type="InterPro" id="IPR036390">
    <property type="entry name" value="WH_DNA-bd_sf"/>
</dbReference>
<dbReference type="RefSeq" id="XP_054859254.1">
    <property type="nucleotide sequence ID" value="XM_055003279.1"/>
</dbReference>
<name>A0AA97KQS5_EUBMA</name>
<dbReference type="SMART" id="SM00339">
    <property type="entry name" value="FH"/>
    <property type="match status" value="1"/>
</dbReference>
<evidence type="ECO:0000256" key="1">
    <source>
        <dbReference type="ARBA" id="ARBA00004123"/>
    </source>
</evidence>
<evidence type="ECO:0000256" key="10">
    <source>
        <dbReference type="PROSITE-ProRule" id="PRU00089"/>
    </source>
</evidence>
<accession>A0AA97KQS5</accession>
<feature type="region of interest" description="Disordered" evidence="11">
    <location>
        <begin position="1"/>
        <end position="49"/>
    </location>
</feature>
<feature type="DNA-binding region" description="Fork-head" evidence="10">
    <location>
        <begin position="238"/>
        <end position="311"/>
    </location>
</feature>
<evidence type="ECO:0000256" key="6">
    <source>
        <dbReference type="ARBA" id="ARBA00023015"/>
    </source>
</evidence>
<sequence length="368" mass="40549">MAQAHSQMPESLKISEEASLLVPMPGPKSSSSAAPKGFVQSSPRGGIQNRPTVLIRAVPSKQPVPHADSGHPPPLLPFHGSFRVSMSQAAQSLSHLRGVDVASCNWGHEAALSAPHSPERPPGKKLSLGSVPCFHPFPDGRLACREQLMIGIEQQMQEDLVHLLEEKLAQEKHKLHVMRAEQAHKPPLQHPYAPEATLLGHSNRPMSELPVPGHVSNRHGAHGCSERSVEYEQFSTTRPPYTYAALISSAILGSPKKQLSLSEIYHWFSRNFSYYRCNLPTWKNAIRHNLSLHKCFVRVENVKGAVWTVDEVEYQKQRSPQRSGYPPQLPGQEAAGSSSVPWEGGRGQLATDRNSQRCLESSPFPQGS</sequence>
<evidence type="ECO:0000256" key="7">
    <source>
        <dbReference type="ARBA" id="ARBA00023125"/>
    </source>
</evidence>
<dbReference type="Gene3D" id="1.10.10.10">
    <property type="entry name" value="Winged helix-like DNA-binding domain superfamily/Winged helix DNA-binding domain"/>
    <property type="match status" value="1"/>
</dbReference>
<feature type="compositionally biased region" description="Polar residues" evidence="11">
    <location>
        <begin position="351"/>
        <end position="368"/>
    </location>
</feature>
<evidence type="ECO:0000256" key="2">
    <source>
        <dbReference type="ARBA" id="ARBA00022491"/>
    </source>
</evidence>
<keyword evidence="7 10" id="KW-0238">DNA-binding</keyword>
<evidence type="ECO:0000313" key="13">
    <source>
        <dbReference type="Proteomes" id="UP001190640"/>
    </source>
</evidence>
<dbReference type="PANTHER" id="PTHR45796:SF7">
    <property type="entry name" value="FORKHEAD BOX PROTEIN P4"/>
    <property type="match status" value="1"/>
</dbReference>
<reference evidence="14" key="1">
    <citation type="submission" date="2025-08" db="UniProtKB">
        <authorList>
            <consortium name="RefSeq"/>
        </authorList>
    </citation>
    <scope>IDENTIFICATION</scope>
    <source>
        <tissue evidence="14">Blood</tissue>
    </source>
</reference>
<keyword evidence="6" id="KW-0805">Transcription regulation</keyword>
<keyword evidence="2" id="KW-0678">Repressor</keyword>
<evidence type="ECO:0000313" key="14">
    <source>
        <dbReference type="RefSeq" id="XP_054859254.1"/>
    </source>
</evidence>
<dbReference type="GO" id="GO:0001227">
    <property type="term" value="F:DNA-binding transcription repressor activity, RNA polymerase II-specific"/>
    <property type="evidence" value="ECO:0007669"/>
    <property type="project" value="TreeGrafter"/>
</dbReference>
<feature type="region of interest" description="Disordered" evidence="11">
    <location>
        <begin position="317"/>
        <end position="368"/>
    </location>
</feature>
<evidence type="ECO:0000259" key="12">
    <source>
        <dbReference type="PROSITE" id="PS50039"/>
    </source>
</evidence>
<protein>
    <submittedName>
        <fullName evidence="14">Forkhead box protein P3</fullName>
    </submittedName>
</protein>
<evidence type="ECO:0000256" key="5">
    <source>
        <dbReference type="ARBA" id="ARBA00022833"/>
    </source>
</evidence>
<dbReference type="PROSITE" id="PS50039">
    <property type="entry name" value="FORK_HEAD_3"/>
    <property type="match status" value="1"/>
</dbReference>
<organism evidence="13 14">
    <name type="scientific">Eublepharis macularius</name>
    <name type="common">Leopard gecko</name>
    <name type="synonym">Cyrtodactylus macularius</name>
    <dbReference type="NCBI Taxonomy" id="481883"/>
    <lineage>
        <taxon>Eukaryota</taxon>
        <taxon>Metazoa</taxon>
        <taxon>Chordata</taxon>
        <taxon>Craniata</taxon>
        <taxon>Vertebrata</taxon>
        <taxon>Euteleostomi</taxon>
        <taxon>Lepidosauria</taxon>
        <taxon>Squamata</taxon>
        <taxon>Bifurcata</taxon>
        <taxon>Gekkota</taxon>
        <taxon>Eublepharidae</taxon>
        <taxon>Eublepharinae</taxon>
        <taxon>Eublepharis</taxon>
    </lineage>
</organism>
<dbReference type="InterPro" id="IPR036388">
    <property type="entry name" value="WH-like_DNA-bd_sf"/>
</dbReference>
<feature type="compositionally biased region" description="Low complexity" evidence="11">
    <location>
        <begin position="27"/>
        <end position="37"/>
    </location>
</feature>
<keyword evidence="9 10" id="KW-0539">Nucleus</keyword>
<dbReference type="InterPro" id="IPR030456">
    <property type="entry name" value="TF_fork_head_CS_2"/>
</dbReference>
<dbReference type="AlphaFoldDB" id="A0AA97KQS5"/>
<dbReference type="PRINTS" id="PR00053">
    <property type="entry name" value="FORKHEAD"/>
</dbReference>
<dbReference type="PANTHER" id="PTHR45796">
    <property type="entry name" value="FORKHEAD BOX P, ISOFORM C"/>
    <property type="match status" value="1"/>
</dbReference>
<keyword evidence="8" id="KW-0804">Transcription</keyword>